<dbReference type="AlphaFoldDB" id="A0A0F4YGI8"/>
<accession>A0A0F4YGI8</accession>
<dbReference type="EMBL" id="LASV01000693">
    <property type="protein sequence ID" value="KKA17200.1"/>
    <property type="molecule type" value="Genomic_DNA"/>
</dbReference>
<proteinExistence type="predicted"/>
<dbReference type="GeneID" id="25321117"/>
<comment type="caution">
    <text evidence="2">The sequence shown here is derived from an EMBL/GenBank/DDBJ whole genome shotgun (WGS) entry which is preliminary data.</text>
</comment>
<sequence length="97" mass="10530">ASQHALLDRWADWQANKPQRPLCLAASLVEKQMIAYSNTPGAAAWLPSLSGWSIRPRYAWMRSASLDSRDRLPKLAPQTLASSGASQTATHGLTSAI</sequence>
<protein>
    <submittedName>
        <fullName evidence="2">Uncharacterized protein</fullName>
    </submittedName>
</protein>
<gene>
    <name evidence="2" type="ORF">T310_9103</name>
</gene>
<dbReference type="RefSeq" id="XP_013323812.1">
    <property type="nucleotide sequence ID" value="XM_013468358.1"/>
</dbReference>
<name>A0A0F4YGI8_RASE3</name>
<organism evidence="2 3">
    <name type="scientific">Rasamsonia emersonii (strain ATCC 16479 / CBS 393.64 / IMI 116815)</name>
    <dbReference type="NCBI Taxonomy" id="1408163"/>
    <lineage>
        <taxon>Eukaryota</taxon>
        <taxon>Fungi</taxon>
        <taxon>Dikarya</taxon>
        <taxon>Ascomycota</taxon>
        <taxon>Pezizomycotina</taxon>
        <taxon>Eurotiomycetes</taxon>
        <taxon>Eurotiomycetidae</taxon>
        <taxon>Eurotiales</taxon>
        <taxon>Trichocomaceae</taxon>
        <taxon>Rasamsonia</taxon>
    </lineage>
</organism>
<evidence type="ECO:0000256" key="1">
    <source>
        <dbReference type="SAM" id="MobiDB-lite"/>
    </source>
</evidence>
<evidence type="ECO:0000313" key="3">
    <source>
        <dbReference type="Proteomes" id="UP000053958"/>
    </source>
</evidence>
<dbReference type="Proteomes" id="UP000053958">
    <property type="component" value="Unassembled WGS sequence"/>
</dbReference>
<evidence type="ECO:0000313" key="2">
    <source>
        <dbReference type="EMBL" id="KKA17200.1"/>
    </source>
</evidence>
<feature type="compositionally biased region" description="Polar residues" evidence="1">
    <location>
        <begin position="79"/>
        <end position="97"/>
    </location>
</feature>
<reference evidence="2 3" key="1">
    <citation type="submission" date="2015-04" db="EMBL/GenBank/DDBJ databases">
        <authorList>
            <person name="Heijne W.H."/>
            <person name="Fedorova N.D."/>
            <person name="Nierman W.C."/>
            <person name="Vollebregt A.W."/>
            <person name="Zhao Z."/>
            <person name="Wu L."/>
            <person name="Kumar M."/>
            <person name="Stam H."/>
            <person name="van den Berg M.A."/>
            <person name="Pel H.J."/>
        </authorList>
    </citation>
    <scope>NUCLEOTIDE SEQUENCE [LARGE SCALE GENOMIC DNA]</scope>
    <source>
        <strain evidence="2 3">CBS 393.64</strain>
    </source>
</reference>
<keyword evidence="3" id="KW-1185">Reference proteome</keyword>
<feature type="region of interest" description="Disordered" evidence="1">
    <location>
        <begin position="78"/>
        <end position="97"/>
    </location>
</feature>
<feature type="non-terminal residue" evidence="2">
    <location>
        <position position="1"/>
    </location>
</feature>